<dbReference type="InterPro" id="IPR035334">
    <property type="entry name" value="DUF5390"/>
</dbReference>
<dbReference type="Proteomes" id="UP000008068">
    <property type="component" value="Unassembled WGS sequence"/>
</dbReference>
<dbReference type="FunCoup" id="G0N3F3">
    <property type="interactions" value="1047"/>
</dbReference>
<gene>
    <name evidence="2" type="ORF">CAEBREN_12164</name>
</gene>
<dbReference type="EMBL" id="GL379834">
    <property type="protein sequence ID" value="EGT51589.1"/>
    <property type="molecule type" value="Genomic_DNA"/>
</dbReference>
<proteinExistence type="predicted"/>
<dbReference type="HOGENOM" id="CLU_138123_0_0_1"/>
<evidence type="ECO:0000313" key="2">
    <source>
        <dbReference type="EMBL" id="EGT51589.1"/>
    </source>
</evidence>
<dbReference type="Pfam" id="PF17365">
    <property type="entry name" value="DUF5390"/>
    <property type="match status" value="1"/>
</dbReference>
<dbReference type="InParanoid" id="G0N3F3"/>
<name>G0N3F3_CAEBE</name>
<dbReference type="AlphaFoldDB" id="G0N3F3"/>
<organism evidence="3">
    <name type="scientific">Caenorhabditis brenneri</name>
    <name type="common">Nematode worm</name>
    <dbReference type="NCBI Taxonomy" id="135651"/>
    <lineage>
        <taxon>Eukaryota</taxon>
        <taxon>Metazoa</taxon>
        <taxon>Ecdysozoa</taxon>
        <taxon>Nematoda</taxon>
        <taxon>Chromadorea</taxon>
        <taxon>Rhabditida</taxon>
        <taxon>Rhabditina</taxon>
        <taxon>Rhabditomorpha</taxon>
        <taxon>Rhabditoidea</taxon>
        <taxon>Rhabditidae</taxon>
        <taxon>Peloderinae</taxon>
        <taxon>Caenorhabditis</taxon>
    </lineage>
</organism>
<dbReference type="OrthoDB" id="5788254at2759"/>
<evidence type="ECO:0000256" key="1">
    <source>
        <dbReference type="SAM" id="SignalP"/>
    </source>
</evidence>
<feature type="chain" id="PRO_5003404564" evidence="1">
    <location>
        <begin position="18"/>
        <end position="176"/>
    </location>
</feature>
<feature type="signal peptide" evidence="1">
    <location>
        <begin position="1"/>
        <end position="17"/>
    </location>
</feature>
<protein>
    <submittedName>
        <fullName evidence="2">Uncharacterized protein</fullName>
    </submittedName>
</protein>
<accession>G0N3F3</accession>
<dbReference type="eggNOG" id="ENOG502TI8R">
    <property type="taxonomic scope" value="Eukaryota"/>
</dbReference>
<sequence>MQQLFLLVAVLPALLSAAPISARHFPARRFIVNPDDASLQFMEPDLTSDPTTFEEFTKHYVKLFEEMMTSKTRESFQAYDNLLDHEMMFNECNAPKYENYHWYVHWLQQFVNNHSDPKIKIEKFNGDKEKGEMLLNIDVETKIAKARLNFDMKVSCMNDQGLGWKVLFVDRSKGCN</sequence>
<keyword evidence="1" id="KW-0732">Signal</keyword>
<keyword evidence="3" id="KW-1185">Reference proteome</keyword>
<evidence type="ECO:0000313" key="3">
    <source>
        <dbReference type="Proteomes" id="UP000008068"/>
    </source>
</evidence>
<reference evidence="3" key="1">
    <citation type="submission" date="2011-07" db="EMBL/GenBank/DDBJ databases">
        <authorList>
            <consortium name="Caenorhabditis brenneri Sequencing and Analysis Consortium"/>
            <person name="Wilson R.K."/>
        </authorList>
    </citation>
    <scope>NUCLEOTIDE SEQUENCE [LARGE SCALE GENOMIC DNA]</scope>
    <source>
        <strain evidence="3">PB2801</strain>
    </source>
</reference>